<evidence type="ECO:0000256" key="1">
    <source>
        <dbReference type="SAM" id="MobiDB-lite"/>
    </source>
</evidence>
<organism evidence="3 4">
    <name type="scientific">Agrococcus baldri</name>
    <dbReference type="NCBI Taxonomy" id="153730"/>
    <lineage>
        <taxon>Bacteria</taxon>
        <taxon>Bacillati</taxon>
        <taxon>Actinomycetota</taxon>
        <taxon>Actinomycetes</taxon>
        <taxon>Micrococcales</taxon>
        <taxon>Microbacteriaceae</taxon>
        <taxon>Agrococcus</taxon>
    </lineage>
</organism>
<keyword evidence="2" id="KW-1133">Transmembrane helix</keyword>
<evidence type="ECO:0000256" key="2">
    <source>
        <dbReference type="SAM" id="Phobius"/>
    </source>
</evidence>
<sequence>MRRDDSAPIPLPTDDGETRLRRSTAREAAPVAAAPASDAPTAVATRPLGDADAAERIRHGDVQIETVQVHRPGLGKRERRGVMIAGALGLPLVTLGLITLAVPIGAWYATTVFKSVIMAVAALFASEAQVRELDRSITQVDPTSFGNVSFWLIVIGAVLLLGGFVLSWLVLRAHGVFHPVLVTLTAVPMALGLSAILQAGAGALAGLVFQLGDGGISAVIANALFALLLFLVASVVIAVIVGVLVWLWMGSVFRATVVTGVPGSATAPAGAKG</sequence>
<feature type="transmembrane region" description="Helical" evidence="2">
    <location>
        <begin position="145"/>
        <end position="170"/>
    </location>
</feature>
<accession>A0AA94HM21</accession>
<comment type="caution">
    <text evidence="3">The sequence shown here is derived from an EMBL/GenBank/DDBJ whole genome shotgun (WGS) entry which is preliminary data.</text>
</comment>
<keyword evidence="2" id="KW-0812">Transmembrane</keyword>
<name>A0AA94HM21_9MICO</name>
<feature type="transmembrane region" description="Helical" evidence="2">
    <location>
        <begin position="190"/>
        <end position="211"/>
    </location>
</feature>
<dbReference type="Proteomes" id="UP000198506">
    <property type="component" value="Unassembled WGS sequence"/>
</dbReference>
<dbReference type="AlphaFoldDB" id="A0AA94HM21"/>
<keyword evidence="4" id="KW-1185">Reference proteome</keyword>
<feature type="transmembrane region" description="Helical" evidence="2">
    <location>
        <begin position="106"/>
        <end position="125"/>
    </location>
</feature>
<gene>
    <name evidence="3" type="ORF">SAMN04487783_1224</name>
</gene>
<reference evidence="3 4" key="1">
    <citation type="submission" date="2016-10" db="EMBL/GenBank/DDBJ databases">
        <authorList>
            <person name="Varghese N."/>
            <person name="Submissions S."/>
        </authorList>
    </citation>
    <scope>NUCLEOTIDE SEQUENCE [LARGE SCALE GENOMIC DNA]</scope>
    <source>
        <strain evidence="3 4">IAM 15147</strain>
    </source>
</reference>
<evidence type="ECO:0000313" key="4">
    <source>
        <dbReference type="Proteomes" id="UP000198506"/>
    </source>
</evidence>
<feature type="transmembrane region" description="Helical" evidence="2">
    <location>
        <begin position="81"/>
        <end position="100"/>
    </location>
</feature>
<feature type="transmembrane region" description="Helical" evidence="2">
    <location>
        <begin position="223"/>
        <end position="249"/>
    </location>
</feature>
<proteinExistence type="predicted"/>
<keyword evidence="2" id="KW-0472">Membrane</keyword>
<evidence type="ECO:0000313" key="3">
    <source>
        <dbReference type="EMBL" id="SFS09200.1"/>
    </source>
</evidence>
<feature type="compositionally biased region" description="Low complexity" evidence="1">
    <location>
        <begin position="26"/>
        <end position="43"/>
    </location>
</feature>
<dbReference type="EMBL" id="FOZN01000002">
    <property type="protein sequence ID" value="SFS09200.1"/>
    <property type="molecule type" value="Genomic_DNA"/>
</dbReference>
<feature type="region of interest" description="Disordered" evidence="1">
    <location>
        <begin position="1"/>
        <end position="43"/>
    </location>
</feature>
<protein>
    <submittedName>
        <fullName evidence="3">Uncharacterized protein</fullName>
    </submittedName>
</protein>